<reference evidence="1 2" key="1">
    <citation type="journal article" date="2005" name="Infect. Immun.">
        <title>Comparative genomic analysis of Chlamydia trachomatis oculotropic and genitotropic strains.</title>
        <authorList>
            <person name="Carlson J.H."/>
            <person name="Porcella S.F."/>
            <person name="McClarty G."/>
            <person name="Caldwell H.D."/>
        </authorList>
    </citation>
    <scope>NUCLEOTIDE SEQUENCE [LARGE SCALE GENOMIC DNA]</scope>
    <source>
        <strain evidence="2">ATCC VR-571B / DSM 19440 / HAR-13</strain>
    </source>
</reference>
<dbReference type="InterPro" id="IPR004027">
    <property type="entry name" value="SEC_C_motif"/>
</dbReference>
<accession>A0A0H2X0P8</accession>
<gene>
    <name evidence="1" type="primary">secA_1</name>
    <name evidence="1" type="ordered locus">CTA_0148</name>
</gene>
<sequence length="148" mass="16763">MLKKPNRNDPCPCGSGKKYKQCCLKSQALTARHTPEGKFKFSITASPAAGASTEGFTKLFRQSADSYTSEQKEGMSRFLITKNKEPIGKRAIRKAKAKEERIISEKLSQHEFQVMDTEVSGEDIQSSLDYEQFLPTEEDYRVQKEEDS</sequence>
<dbReference type="Proteomes" id="UP000002532">
    <property type="component" value="Chromosome"/>
</dbReference>
<dbReference type="EMBL" id="CP000051">
    <property type="protein sequence ID" value="AAX50394.1"/>
    <property type="molecule type" value="Genomic_DNA"/>
</dbReference>
<evidence type="ECO:0000313" key="2">
    <source>
        <dbReference type="Proteomes" id="UP000002532"/>
    </source>
</evidence>
<protein>
    <submittedName>
        <fullName evidence="1">Preprotein translocase subunit-like protein</fullName>
    </submittedName>
</protein>
<name>A0A0H2X0P8_CHLTA</name>
<dbReference type="SUPFAM" id="SSF103642">
    <property type="entry name" value="Sec-C motif"/>
    <property type="match status" value="1"/>
</dbReference>
<dbReference type="KEGG" id="cta:CTA_0148"/>
<organism evidence="1 2">
    <name type="scientific">Chlamydia trachomatis serovar A (strain ATCC VR-571B / DSM 19440 / HAR-13)</name>
    <dbReference type="NCBI Taxonomy" id="315277"/>
    <lineage>
        <taxon>Bacteria</taxon>
        <taxon>Pseudomonadati</taxon>
        <taxon>Chlamydiota</taxon>
        <taxon>Chlamydiia</taxon>
        <taxon>Chlamydiales</taxon>
        <taxon>Chlamydiaceae</taxon>
        <taxon>Chlamydia/Chlamydophila group</taxon>
        <taxon>Chlamydia</taxon>
    </lineage>
</organism>
<proteinExistence type="predicted"/>
<dbReference type="HOGENOM" id="CLU_1674780_0_0_0"/>
<dbReference type="Pfam" id="PF02810">
    <property type="entry name" value="SEC-C"/>
    <property type="match status" value="1"/>
</dbReference>
<evidence type="ECO:0000313" key="1">
    <source>
        <dbReference type="EMBL" id="AAX50394.1"/>
    </source>
</evidence>
<dbReference type="Gene3D" id="3.10.450.50">
    <property type="match status" value="1"/>
</dbReference>
<dbReference type="AlphaFoldDB" id="A0A0H2X0P8"/>
<keyword evidence="2" id="KW-1185">Reference proteome</keyword>
<dbReference type="RefSeq" id="WP_011324591.1">
    <property type="nucleotide sequence ID" value="NC_007429.1"/>
</dbReference>